<feature type="transmembrane region" description="Helical" evidence="1">
    <location>
        <begin position="68"/>
        <end position="91"/>
    </location>
</feature>
<dbReference type="Proteomes" id="UP000635384">
    <property type="component" value="Unassembled WGS sequence"/>
</dbReference>
<sequence>MSKQVQDLIARGEARIVEAPVHLPNGPRHQVELDRNFELPTALYAATVGCYLAFIGLMFAAFNTPGLVIPMAIFAVFIVAGFGVPAIWTRLRGNQTRPMTKGKFDQVGIMTHTGRLAPRDATIQVLILPVLIVLWACAAITIAALV</sequence>
<evidence type="ECO:0000256" key="1">
    <source>
        <dbReference type="SAM" id="Phobius"/>
    </source>
</evidence>
<evidence type="ECO:0008006" key="4">
    <source>
        <dbReference type="Google" id="ProtNLM"/>
    </source>
</evidence>
<dbReference type="EMBL" id="JACXLC010000001">
    <property type="protein sequence ID" value="MBD2842291.1"/>
    <property type="molecule type" value="Genomic_DNA"/>
</dbReference>
<protein>
    <recommendedName>
        <fullName evidence="4">DUF2269 family protein</fullName>
    </recommendedName>
</protein>
<keyword evidence="3" id="KW-1185">Reference proteome</keyword>
<evidence type="ECO:0000313" key="2">
    <source>
        <dbReference type="EMBL" id="MBD2842291.1"/>
    </source>
</evidence>
<keyword evidence="1" id="KW-1133">Transmembrane helix</keyword>
<feature type="transmembrane region" description="Helical" evidence="1">
    <location>
        <begin position="125"/>
        <end position="145"/>
    </location>
</feature>
<proteinExistence type="predicted"/>
<feature type="transmembrane region" description="Helical" evidence="1">
    <location>
        <begin position="42"/>
        <end position="62"/>
    </location>
</feature>
<keyword evidence="1" id="KW-0812">Transmembrane</keyword>
<gene>
    <name evidence="2" type="ORF">IB285_08490</name>
</gene>
<reference evidence="2 3" key="1">
    <citation type="submission" date="2020-09" db="EMBL/GenBank/DDBJ databases">
        <authorList>
            <person name="Yoon J.-W."/>
        </authorList>
    </citation>
    <scope>NUCLEOTIDE SEQUENCE [LARGE SCALE GENOMIC DNA]</scope>
    <source>
        <strain evidence="2 3">KMU-140</strain>
    </source>
</reference>
<accession>A0ABR8KVN5</accession>
<comment type="caution">
    <text evidence="2">The sequence shown here is derived from an EMBL/GenBank/DDBJ whole genome shotgun (WGS) entry which is preliminary data.</text>
</comment>
<organism evidence="2 3">
    <name type="scientific">Erythrobacter rubeus</name>
    <dbReference type="NCBI Taxonomy" id="2760803"/>
    <lineage>
        <taxon>Bacteria</taxon>
        <taxon>Pseudomonadati</taxon>
        <taxon>Pseudomonadota</taxon>
        <taxon>Alphaproteobacteria</taxon>
        <taxon>Sphingomonadales</taxon>
        <taxon>Erythrobacteraceae</taxon>
        <taxon>Erythrobacter/Porphyrobacter group</taxon>
        <taxon>Erythrobacter</taxon>
    </lineage>
</organism>
<evidence type="ECO:0000313" key="3">
    <source>
        <dbReference type="Proteomes" id="UP000635384"/>
    </source>
</evidence>
<keyword evidence="1" id="KW-0472">Membrane</keyword>
<name>A0ABR8KVN5_9SPHN</name>
<dbReference type="RefSeq" id="WP_190787765.1">
    <property type="nucleotide sequence ID" value="NZ_JACXLC010000001.1"/>
</dbReference>